<keyword evidence="4" id="KW-1185">Reference proteome</keyword>
<evidence type="ECO:0008006" key="5">
    <source>
        <dbReference type="Google" id="ProtNLM"/>
    </source>
</evidence>
<accession>A0A1D2VLK6</accession>
<dbReference type="AlphaFoldDB" id="A0A1D2VLK6"/>
<feature type="signal peptide" evidence="2">
    <location>
        <begin position="1"/>
        <end position="19"/>
    </location>
</feature>
<evidence type="ECO:0000313" key="4">
    <source>
        <dbReference type="Proteomes" id="UP000095038"/>
    </source>
</evidence>
<dbReference type="GeneID" id="30965290"/>
<sequence length="488" mass="51477">MFLRSVLSVLCLSLAKVFADSSDLYIYSDSDSDSLVLGVVNNALVLGSDIDSITVIIKDDGSAAIKNSNAYLAVNSDNQLTLSGSPSSTGFYISDSSLFYNTYGSFYICQLDDYYAIYSDDDGICSDPTSVKLVPKSSSGSTISSYTPDDSFATTITSTAIASTTAIVVPTASDDDDDNSESITTQTLYSTRTVDGSVVPVSTITGGVSTLISSSYVTSTLTTTLLVPVTSTFTSKGKDTLLVVTTYTETVETTSCVTYLETSMIVSTVSTETITRKSCLEGDCLRVKTSTYIAVVDPTSSPLFSSFNTSSSSKSLSKSSTKSSSSIKPSSTYSNSSSSDCSCSFTETELVIVAPSGFSIEFETTDDQFTFTTTSKSTSEGFFATKTTTTGSGFFVDSTDASDSNDSNDSSDSTDSTQSGVFFDIETQSGESGYLFTTLQTSARSTSGALDLDSTTTAQGFVAFEDSALSLSKSSFLYLLVFIPLMLF</sequence>
<dbReference type="Proteomes" id="UP000095038">
    <property type="component" value="Unassembled WGS sequence"/>
</dbReference>
<feature type="chain" id="PRO_5008910517" description="Hyphally-regulated cell wall protein N-terminal domain-containing protein" evidence="2">
    <location>
        <begin position="20"/>
        <end position="488"/>
    </location>
</feature>
<evidence type="ECO:0000256" key="2">
    <source>
        <dbReference type="SAM" id="SignalP"/>
    </source>
</evidence>
<dbReference type="RefSeq" id="XP_020048796.1">
    <property type="nucleotide sequence ID" value="XM_020191654.1"/>
</dbReference>
<evidence type="ECO:0000313" key="3">
    <source>
        <dbReference type="EMBL" id="ODV62489.1"/>
    </source>
</evidence>
<dbReference type="InParanoid" id="A0A1D2VLK6"/>
<gene>
    <name evidence="3" type="ORF">ASCRUDRAFT_69286</name>
</gene>
<keyword evidence="2" id="KW-0732">Signal</keyword>
<dbReference type="EMBL" id="KV454477">
    <property type="protein sequence ID" value="ODV62489.1"/>
    <property type="molecule type" value="Genomic_DNA"/>
</dbReference>
<reference evidence="4" key="1">
    <citation type="submission" date="2016-05" db="EMBL/GenBank/DDBJ databases">
        <title>Comparative genomics of biotechnologically important yeasts.</title>
        <authorList>
            <consortium name="DOE Joint Genome Institute"/>
            <person name="Riley R."/>
            <person name="Haridas S."/>
            <person name="Wolfe K.H."/>
            <person name="Lopes M.R."/>
            <person name="Hittinger C.T."/>
            <person name="Goker M."/>
            <person name="Salamov A."/>
            <person name="Wisecaver J."/>
            <person name="Long T.M."/>
            <person name="Aerts A.L."/>
            <person name="Barry K."/>
            <person name="Choi C."/>
            <person name="Clum A."/>
            <person name="Coughlan A.Y."/>
            <person name="Deshpande S."/>
            <person name="Douglass A.P."/>
            <person name="Hanson S.J."/>
            <person name="Klenk H.-P."/>
            <person name="Labutti K."/>
            <person name="Lapidus A."/>
            <person name="Lindquist E."/>
            <person name="Lipzen A."/>
            <person name="Meier-Kolthoff J.P."/>
            <person name="Ohm R.A."/>
            <person name="Otillar R.P."/>
            <person name="Pangilinan J."/>
            <person name="Peng Y."/>
            <person name="Rokas A."/>
            <person name="Rosa C.A."/>
            <person name="Scheuner C."/>
            <person name="Sibirny A.A."/>
            <person name="Slot J.C."/>
            <person name="Stielow J.B."/>
            <person name="Sun H."/>
            <person name="Kurtzman C.P."/>
            <person name="Blackwell M."/>
            <person name="Grigoriev I.V."/>
            <person name="Jeffries T.W."/>
        </authorList>
    </citation>
    <scope>NUCLEOTIDE SEQUENCE [LARGE SCALE GENOMIC DNA]</scope>
    <source>
        <strain evidence="4">DSM 1968</strain>
    </source>
</reference>
<evidence type="ECO:0000256" key="1">
    <source>
        <dbReference type="SAM" id="MobiDB-lite"/>
    </source>
</evidence>
<proteinExistence type="predicted"/>
<name>A0A1D2VLK6_9ASCO</name>
<feature type="region of interest" description="Disordered" evidence="1">
    <location>
        <begin position="305"/>
        <end position="340"/>
    </location>
</feature>
<protein>
    <recommendedName>
        <fullName evidence="5">Hyphally-regulated cell wall protein N-terminal domain-containing protein</fullName>
    </recommendedName>
</protein>
<organism evidence="3 4">
    <name type="scientific">Ascoidea rubescens DSM 1968</name>
    <dbReference type="NCBI Taxonomy" id="1344418"/>
    <lineage>
        <taxon>Eukaryota</taxon>
        <taxon>Fungi</taxon>
        <taxon>Dikarya</taxon>
        <taxon>Ascomycota</taxon>
        <taxon>Saccharomycotina</taxon>
        <taxon>Saccharomycetes</taxon>
        <taxon>Ascoideaceae</taxon>
        <taxon>Ascoidea</taxon>
    </lineage>
</organism>